<protein>
    <submittedName>
        <fullName evidence="7">Zn(2)-C6 fungal-type domain-containing protein</fullName>
    </submittedName>
</protein>
<evidence type="ECO:0000256" key="4">
    <source>
        <dbReference type="ARBA" id="ARBA00023163"/>
    </source>
</evidence>
<evidence type="ECO:0000256" key="5">
    <source>
        <dbReference type="ARBA" id="ARBA00023242"/>
    </source>
</evidence>
<dbReference type="InterPro" id="IPR036864">
    <property type="entry name" value="Zn2-C6_fun-type_DNA-bd_sf"/>
</dbReference>
<evidence type="ECO:0000256" key="2">
    <source>
        <dbReference type="ARBA" id="ARBA00022723"/>
    </source>
</evidence>
<accession>A0A8H6VUM1</accession>
<organism evidence="7 8">
    <name type="scientific">Mycena indigotica</name>
    <dbReference type="NCBI Taxonomy" id="2126181"/>
    <lineage>
        <taxon>Eukaryota</taxon>
        <taxon>Fungi</taxon>
        <taxon>Dikarya</taxon>
        <taxon>Basidiomycota</taxon>
        <taxon>Agaricomycotina</taxon>
        <taxon>Agaricomycetes</taxon>
        <taxon>Agaricomycetidae</taxon>
        <taxon>Agaricales</taxon>
        <taxon>Marasmiineae</taxon>
        <taxon>Mycenaceae</taxon>
        <taxon>Mycena</taxon>
    </lineage>
</organism>
<dbReference type="Pfam" id="PF04082">
    <property type="entry name" value="Fungal_trans"/>
    <property type="match status" value="1"/>
</dbReference>
<dbReference type="RefSeq" id="XP_037215905.1">
    <property type="nucleotide sequence ID" value="XM_037366511.1"/>
</dbReference>
<dbReference type="AlphaFoldDB" id="A0A8H6VUM1"/>
<dbReference type="Pfam" id="PF00172">
    <property type="entry name" value="Zn_clus"/>
    <property type="match status" value="1"/>
</dbReference>
<comment type="subcellular location">
    <subcellularLocation>
        <location evidence="1">Nucleus</location>
    </subcellularLocation>
</comment>
<dbReference type="Proteomes" id="UP000636479">
    <property type="component" value="Unassembled WGS sequence"/>
</dbReference>
<dbReference type="SUPFAM" id="SSF57701">
    <property type="entry name" value="Zn2/Cys6 DNA-binding domain"/>
    <property type="match status" value="1"/>
</dbReference>
<proteinExistence type="predicted"/>
<dbReference type="InterPro" id="IPR007219">
    <property type="entry name" value="XnlR_reg_dom"/>
</dbReference>
<name>A0A8H6VUM1_9AGAR</name>
<keyword evidence="8" id="KW-1185">Reference proteome</keyword>
<dbReference type="PANTHER" id="PTHR47338">
    <property type="entry name" value="ZN(II)2CYS6 TRANSCRIPTION FACTOR (EUROFUNG)-RELATED"/>
    <property type="match status" value="1"/>
</dbReference>
<dbReference type="InterPro" id="IPR050815">
    <property type="entry name" value="TF_fung"/>
</dbReference>
<dbReference type="GeneID" id="59349027"/>
<reference evidence="7" key="1">
    <citation type="submission" date="2020-05" db="EMBL/GenBank/DDBJ databases">
        <title>Mycena genomes resolve the evolution of fungal bioluminescence.</title>
        <authorList>
            <person name="Tsai I.J."/>
        </authorList>
    </citation>
    <scope>NUCLEOTIDE SEQUENCE</scope>
    <source>
        <strain evidence="7">171206Taipei</strain>
    </source>
</reference>
<dbReference type="GO" id="GO:0006351">
    <property type="term" value="P:DNA-templated transcription"/>
    <property type="evidence" value="ECO:0007669"/>
    <property type="project" value="InterPro"/>
</dbReference>
<dbReference type="InterPro" id="IPR001138">
    <property type="entry name" value="Zn2Cys6_DnaBD"/>
</dbReference>
<dbReference type="GO" id="GO:0005634">
    <property type="term" value="C:nucleus"/>
    <property type="evidence" value="ECO:0007669"/>
    <property type="project" value="UniProtKB-SubCell"/>
</dbReference>
<evidence type="ECO:0000256" key="1">
    <source>
        <dbReference type="ARBA" id="ARBA00004123"/>
    </source>
</evidence>
<dbReference type="GO" id="GO:0003677">
    <property type="term" value="F:DNA binding"/>
    <property type="evidence" value="ECO:0007669"/>
    <property type="project" value="InterPro"/>
</dbReference>
<feature type="domain" description="Zn(2)-C6 fungal-type" evidence="6">
    <location>
        <begin position="25"/>
        <end position="57"/>
    </location>
</feature>
<dbReference type="CDD" id="cd00067">
    <property type="entry name" value="GAL4"/>
    <property type="match status" value="1"/>
</dbReference>
<keyword evidence="4" id="KW-0804">Transcription</keyword>
<evidence type="ECO:0000313" key="7">
    <source>
        <dbReference type="EMBL" id="KAF7294542.1"/>
    </source>
</evidence>
<keyword evidence="5" id="KW-0539">Nucleus</keyword>
<evidence type="ECO:0000259" key="6">
    <source>
        <dbReference type="PROSITE" id="PS50048"/>
    </source>
</evidence>
<dbReference type="CDD" id="cd12148">
    <property type="entry name" value="fungal_TF_MHR"/>
    <property type="match status" value="1"/>
</dbReference>
<dbReference type="PROSITE" id="PS00463">
    <property type="entry name" value="ZN2_CY6_FUNGAL_1"/>
    <property type="match status" value="1"/>
</dbReference>
<dbReference type="OrthoDB" id="2309723at2759"/>
<keyword evidence="2" id="KW-0479">Metal-binding</keyword>
<evidence type="ECO:0000256" key="3">
    <source>
        <dbReference type="ARBA" id="ARBA00023015"/>
    </source>
</evidence>
<dbReference type="EMBL" id="JACAZF010000009">
    <property type="protein sequence ID" value="KAF7294542.1"/>
    <property type="molecule type" value="Genomic_DNA"/>
</dbReference>
<comment type="caution">
    <text evidence="7">The sequence shown here is derived from an EMBL/GenBank/DDBJ whole genome shotgun (WGS) entry which is preliminary data.</text>
</comment>
<dbReference type="PANTHER" id="PTHR47338:SF29">
    <property type="entry name" value="ZN(2)-C6 FUNGAL-TYPE DOMAIN-CONTAINING PROTEIN"/>
    <property type="match status" value="1"/>
</dbReference>
<dbReference type="PROSITE" id="PS50048">
    <property type="entry name" value="ZN2_CY6_FUNGAL_2"/>
    <property type="match status" value="1"/>
</dbReference>
<dbReference type="Gene3D" id="4.10.240.10">
    <property type="entry name" value="Zn(2)-C6 fungal-type DNA-binding domain"/>
    <property type="match status" value="1"/>
</dbReference>
<evidence type="ECO:0000313" key="8">
    <source>
        <dbReference type="Proteomes" id="UP000636479"/>
    </source>
</evidence>
<keyword evidence="3" id="KW-0805">Transcription regulation</keyword>
<dbReference type="GO" id="GO:0000981">
    <property type="term" value="F:DNA-binding transcription factor activity, RNA polymerase II-specific"/>
    <property type="evidence" value="ECO:0007669"/>
    <property type="project" value="InterPro"/>
</dbReference>
<sequence length="550" mass="60899">MPHHPHDSTATGENAKTKSMERGKACYNCRRRKMRCDGLQPVCGPCERADRHDDCEYTYHGGRARAEILQESINRLESRIQELEHPHLVLPHMTVKLQQPYTKATGVSFGISATAIYLHTFDLTVDSSPLQEPPFDVIAKLVDCFLSYASEVGFFLNATRFKDSAILNHPLNSSSRPCPALLFCVYLWGVRFSKNPQLMARESQLLSSALELTSTALSGLHPQRVMHTLQAEVLLAHYFFASGRFLEGKYHTASAISLALSSGLHLIRSKKAHNAYGRLSAPRDIIEEGEQIHACWAVMILDKTWAVALSEDAHHDLQNSSCCIDSPWPLEWDEYEQGRMETNSRYENTVDKFLDGSPTSDSGTSTVALLSKAALLLQRSNKLARQVRPDMSPTEIATFQSIFSAHDALIDSFHSTLISPHSVHNPTPAKLRALLLVHSFIHAATLQLHAIPPLQHNGASRAKRRAASQGILGVVLAFPAQLTDYVNPVIGTMWTGAFQEFIEGPYDLGDSTTHVRTLLGRALDAIRPFKATCPLLSYQIAAIEDACGTL</sequence>
<dbReference type="SMART" id="SM00066">
    <property type="entry name" value="GAL4"/>
    <property type="match status" value="1"/>
</dbReference>
<gene>
    <name evidence="7" type="ORF">MIND_00990700</name>
</gene>
<dbReference type="GO" id="GO:0008270">
    <property type="term" value="F:zinc ion binding"/>
    <property type="evidence" value="ECO:0007669"/>
    <property type="project" value="InterPro"/>
</dbReference>